<evidence type="ECO:0000256" key="1">
    <source>
        <dbReference type="ARBA" id="ARBA00002485"/>
    </source>
</evidence>
<reference evidence="10 11" key="1">
    <citation type="journal article" date="2021" name="Sci. Rep.">
        <title>The distribution of antibiotic resistance genes in chicken gut microbiota commensals.</title>
        <authorList>
            <person name="Juricova H."/>
            <person name="Matiasovicova J."/>
            <person name="Kubasova T."/>
            <person name="Cejkova D."/>
            <person name="Rychlik I."/>
        </authorList>
    </citation>
    <scope>NUCLEOTIDE SEQUENCE [LARGE SCALE GENOMIC DNA]</scope>
    <source>
        <strain evidence="10 11">An564</strain>
    </source>
</reference>
<gene>
    <name evidence="10" type="ORF">H9X81_09950</name>
</gene>
<dbReference type="InterPro" id="IPR041719">
    <property type="entry name" value="Ferritin_prok"/>
</dbReference>
<evidence type="ECO:0000256" key="7">
    <source>
        <dbReference type="ARBA" id="ARBA00048035"/>
    </source>
</evidence>
<dbReference type="Pfam" id="PF00210">
    <property type="entry name" value="Ferritin"/>
    <property type="match status" value="1"/>
</dbReference>
<dbReference type="EMBL" id="JACSNR010000009">
    <property type="protein sequence ID" value="MBM6924007.1"/>
    <property type="molecule type" value="Genomic_DNA"/>
</dbReference>
<dbReference type="SUPFAM" id="SSF47240">
    <property type="entry name" value="Ferritin-like"/>
    <property type="match status" value="1"/>
</dbReference>
<dbReference type="PANTHER" id="PTHR11431:SF127">
    <property type="entry name" value="BACTERIAL NON-HEME FERRITIN"/>
    <property type="match status" value="1"/>
</dbReference>
<dbReference type="InterPro" id="IPR001519">
    <property type="entry name" value="Ferritin"/>
</dbReference>
<comment type="catalytic activity">
    <reaction evidence="7 8">
        <text>4 Fe(2+) + O2 + 6 H2O = 4 iron(III) oxide-hydroxide + 12 H(+)</text>
        <dbReference type="Rhea" id="RHEA:11972"/>
        <dbReference type="ChEBI" id="CHEBI:15377"/>
        <dbReference type="ChEBI" id="CHEBI:15378"/>
        <dbReference type="ChEBI" id="CHEBI:15379"/>
        <dbReference type="ChEBI" id="CHEBI:29033"/>
        <dbReference type="ChEBI" id="CHEBI:78619"/>
        <dbReference type="EC" id="1.16.3.2"/>
    </reaction>
</comment>
<keyword evidence="8" id="KW-0963">Cytoplasm</keyword>
<dbReference type="Proteomes" id="UP000724149">
    <property type="component" value="Unassembled WGS sequence"/>
</dbReference>
<name>A0ABS2GNC8_9FIRM</name>
<evidence type="ECO:0000256" key="6">
    <source>
        <dbReference type="ARBA" id="ARBA00023004"/>
    </source>
</evidence>
<dbReference type="InterPro" id="IPR012347">
    <property type="entry name" value="Ferritin-like"/>
</dbReference>
<comment type="function">
    <text evidence="1 8">Iron-storage protein.</text>
</comment>
<keyword evidence="6 8" id="KW-0408">Iron</keyword>
<evidence type="ECO:0000256" key="2">
    <source>
        <dbReference type="ARBA" id="ARBA00006950"/>
    </source>
</evidence>
<keyword evidence="11" id="KW-1185">Reference proteome</keyword>
<evidence type="ECO:0000313" key="10">
    <source>
        <dbReference type="EMBL" id="MBM6924007.1"/>
    </source>
</evidence>
<dbReference type="InterPro" id="IPR009078">
    <property type="entry name" value="Ferritin-like_SF"/>
</dbReference>
<proteinExistence type="inferred from homology"/>
<keyword evidence="3 8" id="KW-0409">Iron storage</keyword>
<dbReference type="RefSeq" id="WP_204721625.1">
    <property type="nucleotide sequence ID" value="NZ_JACSNR010000009.1"/>
</dbReference>
<comment type="caution">
    <text evidence="10">The sequence shown here is derived from an EMBL/GenBank/DDBJ whole genome shotgun (WGS) entry which is preliminary data.</text>
</comment>
<protein>
    <recommendedName>
        <fullName evidence="8">Ferritin</fullName>
        <ecNumber evidence="8">1.16.3.2</ecNumber>
    </recommendedName>
</protein>
<evidence type="ECO:0000256" key="3">
    <source>
        <dbReference type="ARBA" id="ARBA00022434"/>
    </source>
</evidence>
<evidence type="ECO:0000256" key="4">
    <source>
        <dbReference type="ARBA" id="ARBA00022723"/>
    </source>
</evidence>
<dbReference type="Gene3D" id="1.20.1260.10">
    <property type="match status" value="1"/>
</dbReference>
<dbReference type="InterPro" id="IPR008331">
    <property type="entry name" value="Ferritin_DPS_dom"/>
</dbReference>
<dbReference type="EC" id="1.16.3.2" evidence="8"/>
<sequence length="170" mass="19677">MMNAHVANLLNEQINKEFYSAYLYLDFANYFERTGLAGFANYFKVQAQEERDHAMMFYQYLQDNDQLVTLEGIARPESRLDDMMAPLRQALEHEEFVTASINTIYAAASEVNDYRTLRFLDWFIDEQAEEEKSARDLIAKVEQFASDARGGLYLLDQELAARVYTAPVQA</sequence>
<feature type="domain" description="Ferritin-like diiron" evidence="9">
    <location>
        <begin position="1"/>
        <end position="145"/>
    </location>
</feature>
<evidence type="ECO:0000313" key="11">
    <source>
        <dbReference type="Proteomes" id="UP000724149"/>
    </source>
</evidence>
<evidence type="ECO:0000259" key="9">
    <source>
        <dbReference type="PROSITE" id="PS50905"/>
    </source>
</evidence>
<organism evidence="10 11">
    <name type="scientific">Hydrogenoanaerobacterium saccharovorans</name>
    <dbReference type="NCBI Taxonomy" id="474960"/>
    <lineage>
        <taxon>Bacteria</taxon>
        <taxon>Bacillati</taxon>
        <taxon>Bacillota</taxon>
        <taxon>Clostridia</taxon>
        <taxon>Eubacteriales</taxon>
        <taxon>Oscillospiraceae</taxon>
        <taxon>Hydrogenoanaerobacterium</taxon>
    </lineage>
</organism>
<evidence type="ECO:0000256" key="8">
    <source>
        <dbReference type="RuleBase" id="RU361145"/>
    </source>
</evidence>
<comment type="similarity">
    <text evidence="2 8">Belongs to the ferritin family. Prokaryotic subfamily.</text>
</comment>
<dbReference type="CDD" id="cd01055">
    <property type="entry name" value="Nonheme_Ferritin"/>
    <property type="match status" value="1"/>
</dbReference>
<dbReference type="InterPro" id="IPR009040">
    <property type="entry name" value="Ferritin-like_diiron"/>
</dbReference>
<keyword evidence="5" id="KW-0560">Oxidoreductase</keyword>
<comment type="subcellular location">
    <subcellularLocation>
        <location evidence="8">Cytoplasm</location>
    </subcellularLocation>
</comment>
<evidence type="ECO:0000256" key="5">
    <source>
        <dbReference type="ARBA" id="ARBA00023002"/>
    </source>
</evidence>
<keyword evidence="4 8" id="KW-0479">Metal-binding</keyword>
<dbReference type="PANTHER" id="PTHR11431">
    <property type="entry name" value="FERRITIN"/>
    <property type="match status" value="1"/>
</dbReference>
<accession>A0ABS2GNC8</accession>
<dbReference type="PROSITE" id="PS50905">
    <property type="entry name" value="FERRITIN_LIKE"/>
    <property type="match status" value="1"/>
</dbReference>